<evidence type="ECO:0000313" key="4">
    <source>
        <dbReference type="Proteomes" id="UP000401717"/>
    </source>
</evidence>
<evidence type="ECO:0000256" key="1">
    <source>
        <dbReference type="SAM" id="SignalP"/>
    </source>
</evidence>
<dbReference type="PANTHER" id="PTHR30024:SF2">
    <property type="entry name" value="ABC TRANSPORTER SUBSTRATE-BINDING PROTEIN"/>
    <property type="match status" value="1"/>
</dbReference>
<feature type="signal peptide" evidence="1">
    <location>
        <begin position="1"/>
        <end position="30"/>
    </location>
</feature>
<reference evidence="3 4" key="1">
    <citation type="submission" date="2019-06" db="EMBL/GenBank/DDBJ databases">
        <authorList>
            <person name="Rodrigo-Torres L."/>
            <person name="Arahal R. D."/>
            <person name="Lucena T."/>
        </authorList>
    </citation>
    <scope>NUCLEOTIDE SEQUENCE [LARGE SCALE GENOMIC DNA]</scope>
    <source>
        <strain evidence="3 4">SW08-7</strain>
    </source>
</reference>
<dbReference type="AlphaFoldDB" id="A0A564G754"/>
<accession>A0A564G754</accession>
<evidence type="ECO:0000313" key="3">
    <source>
        <dbReference type="EMBL" id="VUF15902.1"/>
    </source>
</evidence>
<name>A0A564G754_9HYPH</name>
<dbReference type="InterPro" id="IPR006311">
    <property type="entry name" value="TAT_signal"/>
</dbReference>
<evidence type="ECO:0000313" key="5">
    <source>
        <dbReference type="Proteomes" id="UP001055303"/>
    </source>
</evidence>
<keyword evidence="1" id="KW-0732">Signal</keyword>
<dbReference type="OrthoDB" id="6788250at2"/>
<dbReference type="Gene3D" id="3.40.190.10">
    <property type="entry name" value="Periplasmic binding protein-like II"/>
    <property type="match status" value="2"/>
</dbReference>
<dbReference type="Proteomes" id="UP001055303">
    <property type="component" value="Unassembled WGS sequence"/>
</dbReference>
<dbReference type="PANTHER" id="PTHR30024">
    <property type="entry name" value="ALIPHATIC SULFONATES-BINDING PROTEIN-RELATED"/>
    <property type="match status" value="1"/>
</dbReference>
<dbReference type="PROSITE" id="PS51318">
    <property type="entry name" value="TAT"/>
    <property type="match status" value="1"/>
</dbReference>
<gene>
    <name evidence="2" type="ORF">IFDJLNFL_5434</name>
    <name evidence="3" type="ORF">MTDSW087_05650</name>
</gene>
<dbReference type="EMBL" id="CABFVH010000077">
    <property type="protein sequence ID" value="VUF15902.1"/>
    <property type="molecule type" value="Genomic_DNA"/>
</dbReference>
<dbReference type="EMBL" id="BPQI01000218">
    <property type="protein sequence ID" value="GJD59506.1"/>
    <property type="molecule type" value="Genomic_DNA"/>
</dbReference>
<protein>
    <recommendedName>
        <fullName evidence="6">SsuA/THI5-like domain-containing protein</fullName>
    </recommendedName>
</protein>
<reference evidence="2" key="3">
    <citation type="submission" date="2021-08" db="EMBL/GenBank/DDBJ databases">
        <authorList>
            <person name="Tani A."/>
            <person name="Ola A."/>
            <person name="Ogura Y."/>
            <person name="Katsura K."/>
            <person name="Hayashi T."/>
        </authorList>
    </citation>
    <scope>NUCLEOTIDE SEQUENCE</scope>
    <source>
        <strain evidence="2">DSM 22415</strain>
    </source>
</reference>
<organism evidence="3 4">
    <name type="scientific">Methylobacterium dankookense</name>
    <dbReference type="NCBI Taxonomy" id="560405"/>
    <lineage>
        <taxon>Bacteria</taxon>
        <taxon>Pseudomonadati</taxon>
        <taxon>Pseudomonadota</taxon>
        <taxon>Alphaproteobacteria</taxon>
        <taxon>Hyphomicrobiales</taxon>
        <taxon>Methylobacteriaceae</taxon>
        <taxon>Methylobacterium</taxon>
    </lineage>
</organism>
<proteinExistence type="predicted"/>
<feature type="chain" id="PRO_5022128363" description="SsuA/THI5-like domain-containing protein" evidence="1">
    <location>
        <begin position="31"/>
        <end position="344"/>
    </location>
</feature>
<dbReference type="RefSeq" id="WP_144768905.1">
    <property type="nucleotide sequence ID" value="NZ_BPQI01000218.1"/>
</dbReference>
<reference evidence="2" key="2">
    <citation type="journal article" date="2021" name="Front. Microbiol.">
        <title>Comprehensive Comparative Genomics and Phenotyping of Methylobacterium Species.</title>
        <authorList>
            <person name="Alessa O."/>
            <person name="Ogura Y."/>
            <person name="Fujitani Y."/>
            <person name="Takami H."/>
            <person name="Hayashi T."/>
            <person name="Sahin N."/>
            <person name="Tani A."/>
        </authorList>
    </citation>
    <scope>NUCLEOTIDE SEQUENCE</scope>
    <source>
        <strain evidence="2">DSM 22415</strain>
    </source>
</reference>
<evidence type="ECO:0008006" key="6">
    <source>
        <dbReference type="Google" id="ProtNLM"/>
    </source>
</evidence>
<keyword evidence="5" id="KW-1185">Reference proteome</keyword>
<dbReference type="SUPFAM" id="SSF53850">
    <property type="entry name" value="Periplasmic binding protein-like II"/>
    <property type="match status" value="1"/>
</dbReference>
<dbReference type="Proteomes" id="UP000401717">
    <property type="component" value="Unassembled WGS sequence"/>
</dbReference>
<evidence type="ECO:0000313" key="2">
    <source>
        <dbReference type="EMBL" id="GJD59506.1"/>
    </source>
</evidence>
<sequence length="344" mass="37047">MRVQGRTRRGLLRLLGAAALVTAGTAAAQAEVTTVRLAKQFGISYLPLTLMETEQLLEKQAKQRGFEVKTEWLRFTGGSGMNDAVLSGGLDFASGGVGPFLTIWGRTQGNIKVKGVAALNAMPLWLVTVNPEVKAIKDFGPKDKIALPTVKTSIQALTLQMAAEKAFGEGQQHKLDALTVSMGHPDAQTAMMGGRSEITAHFGSPPFQELELKDPRARKVLDSYDVMGGPHTFNLVWASGRFVDANPKVTAAFVAALEDSLKLIRDDPARAAALWIKAEGAKMSQEEAEAIVRAPQNEWTTAPKRMLEYLAYMNRVGLVSAKAATENELFFPVPGKEAGKGAGR</sequence>